<evidence type="ECO:0000256" key="2">
    <source>
        <dbReference type="ARBA" id="ARBA00022475"/>
    </source>
</evidence>
<evidence type="ECO:0000259" key="25">
    <source>
        <dbReference type="PROSITE" id="PS50948"/>
    </source>
</evidence>
<keyword evidence="5" id="KW-0597">Phosphoprotein</keyword>
<dbReference type="CDD" id="cd14066">
    <property type="entry name" value="STKc_IRAK"/>
    <property type="match status" value="1"/>
</dbReference>
<evidence type="ECO:0000256" key="10">
    <source>
        <dbReference type="ARBA" id="ARBA00022741"/>
    </source>
</evidence>
<keyword evidence="9" id="KW-0430">Lectin</keyword>
<dbReference type="InterPro" id="IPR011009">
    <property type="entry name" value="Kinase-like_dom_sf"/>
</dbReference>
<keyword evidence="10 20" id="KW-0547">Nucleotide-binding</keyword>
<evidence type="ECO:0000256" key="1">
    <source>
        <dbReference type="ARBA" id="ARBA00004251"/>
    </source>
</evidence>
<dbReference type="InterPro" id="IPR017441">
    <property type="entry name" value="Protein_kinase_ATP_BS"/>
</dbReference>
<feature type="binding site" evidence="21">
    <location>
        <position position="511"/>
    </location>
    <ligand>
        <name>ATP</name>
        <dbReference type="ChEBI" id="CHEBI:30616"/>
    </ligand>
</feature>
<keyword evidence="14 22" id="KW-0472">Membrane</keyword>
<dbReference type="PANTHER" id="PTHR47974">
    <property type="entry name" value="OS07G0415500 PROTEIN"/>
    <property type="match status" value="1"/>
</dbReference>
<dbReference type="Proteomes" id="UP000275267">
    <property type="component" value="Unassembled WGS sequence"/>
</dbReference>
<evidence type="ECO:0000256" key="20">
    <source>
        <dbReference type="PIRNR" id="PIRNR000641"/>
    </source>
</evidence>
<evidence type="ECO:0000256" key="14">
    <source>
        <dbReference type="ARBA" id="ARBA00023136"/>
    </source>
</evidence>
<keyword evidence="2" id="KW-1003">Cell membrane</keyword>
<dbReference type="GO" id="GO:0005524">
    <property type="term" value="F:ATP binding"/>
    <property type="evidence" value="ECO:0007669"/>
    <property type="project" value="UniProtKB-UniRule"/>
</dbReference>
<reference evidence="27" key="1">
    <citation type="journal article" date="2019" name="Nat. Commun.">
        <title>The genome of broomcorn millet.</title>
        <authorList>
            <person name="Zou C."/>
            <person name="Miki D."/>
            <person name="Li D."/>
            <person name="Tang Q."/>
            <person name="Xiao L."/>
            <person name="Rajput S."/>
            <person name="Deng P."/>
            <person name="Jia W."/>
            <person name="Huang R."/>
            <person name="Zhang M."/>
            <person name="Sun Y."/>
            <person name="Hu J."/>
            <person name="Fu X."/>
            <person name="Schnable P.S."/>
            <person name="Li F."/>
            <person name="Zhang H."/>
            <person name="Feng B."/>
            <person name="Zhu X."/>
            <person name="Liu R."/>
            <person name="Schnable J.C."/>
            <person name="Zhu J.-K."/>
            <person name="Zhang H."/>
        </authorList>
    </citation>
    <scope>NUCLEOTIDE SEQUENCE [LARGE SCALE GENOMIC DNA]</scope>
</reference>
<dbReference type="GO" id="GO:0051707">
    <property type="term" value="P:response to other organism"/>
    <property type="evidence" value="ECO:0007669"/>
    <property type="project" value="UniProtKB-ARBA"/>
</dbReference>
<evidence type="ECO:0000256" key="5">
    <source>
        <dbReference type="ARBA" id="ARBA00022553"/>
    </source>
</evidence>
<evidence type="ECO:0000256" key="3">
    <source>
        <dbReference type="ARBA" id="ARBA00022527"/>
    </source>
</evidence>
<comment type="catalytic activity">
    <reaction evidence="19 20">
        <text>L-seryl-[protein] + ATP = O-phospho-L-seryl-[protein] + ADP + H(+)</text>
        <dbReference type="Rhea" id="RHEA:17989"/>
        <dbReference type="Rhea" id="RHEA-COMP:9863"/>
        <dbReference type="Rhea" id="RHEA-COMP:11604"/>
        <dbReference type="ChEBI" id="CHEBI:15378"/>
        <dbReference type="ChEBI" id="CHEBI:29999"/>
        <dbReference type="ChEBI" id="CHEBI:30616"/>
        <dbReference type="ChEBI" id="CHEBI:83421"/>
        <dbReference type="ChEBI" id="CHEBI:456216"/>
        <dbReference type="EC" id="2.7.11.1"/>
    </reaction>
</comment>
<keyword evidence="8" id="KW-0732">Signal</keyword>
<keyword evidence="17" id="KW-0325">Glycoprotein</keyword>
<dbReference type="Pfam" id="PF08276">
    <property type="entry name" value="PAN_2"/>
    <property type="match status" value="1"/>
</dbReference>
<evidence type="ECO:0000256" key="19">
    <source>
        <dbReference type="ARBA" id="ARBA00048679"/>
    </source>
</evidence>
<evidence type="ECO:0000256" key="21">
    <source>
        <dbReference type="PROSITE-ProRule" id="PRU10141"/>
    </source>
</evidence>
<dbReference type="Pfam" id="PF01453">
    <property type="entry name" value="B_lectin"/>
    <property type="match status" value="1"/>
</dbReference>
<evidence type="ECO:0000313" key="27">
    <source>
        <dbReference type="Proteomes" id="UP000275267"/>
    </source>
</evidence>
<keyword evidence="4" id="KW-0245">EGF-like domain</keyword>
<protein>
    <recommendedName>
        <fullName evidence="20">Receptor-like serine/threonine-protein kinase</fullName>
        <ecNumber evidence="20">2.7.11.1</ecNumber>
    </recommendedName>
</protein>
<keyword evidence="11 20" id="KW-0418">Kinase</keyword>
<evidence type="ECO:0000256" key="17">
    <source>
        <dbReference type="ARBA" id="ARBA00023180"/>
    </source>
</evidence>
<evidence type="ECO:0000313" key="26">
    <source>
        <dbReference type="EMBL" id="RLN33650.1"/>
    </source>
</evidence>
<dbReference type="FunFam" id="2.90.10.10:FF:000009">
    <property type="entry name" value="Receptor-like serine/threonine-protein kinase SD1-8"/>
    <property type="match status" value="1"/>
</dbReference>
<dbReference type="CDD" id="cd01098">
    <property type="entry name" value="PAN_AP_plant"/>
    <property type="match status" value="1"/>
</dbReference>
<dbReference type="Gene3D" id="1.10.510.10">
    <property type="entry name" value="Transferase(Phosphotransferase) domain 1"/>
    <property type="match status" value="1"/>
</dbReference>
<dbReference type="GO" id="GO:0106310">
    <property type="term" value="F:protein serine kinase activity"/>
    <property type="evidence" value="ECO:0007669"/>
    <property type="project" value="RHEA"/>
</dbReference>
<keyword evidence="13 22" id="KW-1133">Transmembrane helix</keyword>
<dbReference type="FunFam" id="3.30.200.20:FF:000370">
    <property type="entry name" value="Receptor-like protein kinase 4"/>
    <property type="match status" value="1"/>
</dbReference>
<feature type="transmembrane region" description="Helical" evidence="22">
    <location>
        <begin position="428"/>
        <end position="452"/>
    </location>
</feature>
<keyword evidence="12 20" id="KW-0067">ATP-binding</keyword>
<dbReference type="Pfam" id="PF00069">
    <property type="entry name" value="Pkinase"/>
    <property type="match status" value="1"/>
</dbReference>
<accession>A0A3L6T8Z5</accession>
<evidence type="ECO:0000256" key="15">
    <source>
        <dbReference type="ARBA" id="ARBA00023157"/>
    </source>
</evidence>
<dbReference type="PANTHER" id="PTHR47974:SF19">
    <property type="entry name" value="RECEPTOR-LIKE SERINE_THREONINE-PROTEIN KINASE"/>
    <property type="match status" value="1"/>
</dbReference>
<dbReference type="SMART" id="SM00108">
    <property type="entry name" value="B_lectin"/>
    <property type="match status" value="1"/>
</dbReference>
<dbReference type="InterPro" id="IPR000719">
    <property type="entry name" value="Prot_kinase_dom"/>
</dbReference>
<evidence type="ECO:0000256" key="13">
    <source>
        <dbReference type="ARBA" id="ARBA00022989"/>
    </source>
</evidence>
<dbReference type="Gene3D" id="3.30.200.20">
    <property type="entry name" value="Phosphorylase Kinase, domain 1"/>
    <property type="match status" value="1"/>
</dbReference>
<dbReference type="PIRSF" id="PIRSF000641">
    <property type="entry name" value="SRK"/>
    <property type="match status" value="1"/>
</dbReference>
<dbReference type="InterPro" id="IPR008271">
    <property type="entry name" value="Ser/Thr_kinase_AS"/>
</dbReference>
<feature type="domain" description="Protein kinase" evidence="23">
    <location>
        <begin position="483"/>
        <end position="756"/>
    </location>
</feature>
<evidence type="ECO:0000256" key="9">
    <source>
        <dbReference type="ARBA" id="ARBA00022734"/>
    </source>
</evidence>
<dbReference type="InterPro" id="IPR000858">
    <property type="entry name" value="S_locus_glycoprot_dom"/>
</dbReference>
<sequence>MEAVKRVCRSLSRRPMPTSFFLLLLGGTIFLAVSAVARDTILPGEGIYRNQTLVSRNGVFELGFFSPGADIYHFLGVRLRNTPASAGTTTFWFGDRVYITDLPRAALELFGARLYIMEGGSSLWWSSVPAGDDGPSPAAAAAAVLLDSGNLVVTDQADSSRVLWQSFDCPGDTLLPGGRLGLDRDAGRNISLTYTKSGHNGSLSVDPSRRNGFVLTTDGQDAIPGTFPDWMVSSRENGSSLVLNYPQSPDFTEHLQLHLGQVSLRSWSNSSGSWVSRWTFPSDCKSGAFFCGRFGACKSDGKCDCVDGFEPSNPSEWQLGYFVSGCSRSLPLSCETNNGQTLHDDSFVPLDSLQRLPYNSQNHSARSEQDCREACASLCYCVAYAYDSGCKLWYHGLYAVSFATRPPYSKVYLRLGSKLSVRKGLQTIGVVSMVVGLAATICVIVLILALLWRCRRGLLTCRKFQAEGPLAVYPYAEVKRSTKNFSDKLGEGGFGCVFRGTMPGPTAVAVKRLKGLGHVDKQFRAEVRTLGVIQHTNLVRLLGFCVRGRSTRLLVYEYMPNGSLDSHLFSQDSCLLTWDLRYRIALGIAKGLAYLHEGCEDCVIHCDIKPENILLDAEFRAKIADFGMAKLLGREFSSALTTIRGTMGYLAPEWVSGQRITTKADVYSFGIVLLEIVSGRRSTARLESGSHRYFPLHAAAQVREGNALCLLDRRLGGDASVEELEVACRVACWCVQDEEGDRPSMGQVVRMLEGAVNAEIPPVPSSFMDLVEGENSSAY</sequence>
<dbReference type="PROSITE" id="PS50927">
    <property type="entry name" value="BULB_LECTIN"/>
    <property type="match status" value="1"/>
</dbReference>
<evidence type="ECO:0000256" key="7">
    <source>
        <dbReference type="ARBA" id="ARBA00022692"/>
    </source>
</evidence>
<dbReference type="GO" id="GO:0048544">
    <property type="term" value="P:recognition of pollen"/>
    <property type="evidence" value="ECO:0007669"/>
    <property type="project" value="InterPro"/>
</dbReference>
<dbReference type="GO" id="GO:0030246">
    <property type="term" value="F:carbohydrate binding"/>
    <property type="evidence" value="ECO:0007669"/>
    <property type="project" value="UniProtKB-KW"/>
</dbReference>
<evidence type="ECO:0000256" key="4">
    <source>
        <dbReference type="ARBA" id="ARBA00022536"/>
    </source>
</evidence>
<dbReference type="SMART" id="SM00220">
    <property type="entry name" value="S_TKc"/>
    <property type="match status" value="1"/>
</dbReference>
<dbReference type="AlphaFoldDB" id="A0A3L6T8Z5"/>
<evidence type="ECO:0000256" key="8">
    <source>
        <dbReference type="ARBA" id="ARBA00022729"/>
    </source>
</evidence>
<proteinExistence type="inferred from homology"/>
<dbReference type="GO" id="GO:0004674">
    <property type="term" value="F:protein serine/threonine kinase activity"/>
    <property type="evidence" value="ECO:0007669"/>
    <property type="project" value="UniProtKB-KW"/>
</dbReference>
<evidence type="ECO:0000256" key="16">
    <source>
        <dbReference type="ARBA" id="ARBA00023170"/>
    </source>
</evidence>
<keyword evidence="15" id="KW-1015">Disulfide bond</keyword>
<dbReference type="EC" id="2.7.11.1" evidence="20"/>
<evidence type="ECO:0000256" key="18">
    <source>
        <dbReference type="ARBA" id="ARBA00047899"/>
    </source>
</evidence>
<comment type="caution">
    <text evidence="26">The sequence shown here is derived from an EMBL/GenBank/DDBJ whole genome shotgun (WGS) entry which is preliminary data.</text>
</comment>
<dbReference type="OrthoDB" id="691936at2759"/>
<dbReference type="PROSITE" id="PS50948">
    <property type="entry name" value="PAN"/>
    <property type="match status" value="1"/>
</dbReference>
<comment type="subcellular location">
    <subcellularLocation>
        <location evidence="1">Cell membrane</location>
        <topology evidence="1">Single-pass type I membrane protein</topology>
    </subcellularLocation>
</comment>
<dbReference type="STRING" id="4540.A0A3L6T8Z5"/>
<dbReference type="SUPFAM" id="SSF51110">
    <property type="entry name" value="alpha-D-mannose-specific plant lectins"/>
    <property type="match status" value="1"/>
</dbReference>
<name>A0A3L6T8Z5_PANMI</name>
<evidence type="ECO:0000256" key="6">
    <source>
        <dbReference type="ARBA" id="ARBA00022679"/>
    </source>
</evidence>
<dbReference type="InterPro" id="IPR001480">
    <property type="entry name" value="Bulb-type_lectin_dom"/>
</dbReference>
<dbReference type="PROSITE" id="PS00107">
    <property type="entry name" value="PROTEIN_KINASE_ATP"/>
    <property type="match status" value="1"/>
</dbReference>
<keyword evidence="3 20" id="KW-0723">Serine/threonine-protein kinase</keyword>
<evidence type="ECO:0000259" key="24">
    <source>
        <dbReference type="PROSITE" id="PS50927"/>
    </source>
</evidence>
<organism evidence="26 27">
    <name type="scientific">Panicum miliaceum</name>
    <name type="common">Proso millet</name>
    <name type="synonym">Broomcorn millet</name>
    <dbReference type="NCBI Taxonomy" id="4540"/>
    <lineage>
        <taxon>Eukaryota</taxon>
        <taxon>Viridiplantae</taxon>
        <taxon>Streptophyta</taxon>
        <taxon>Embryophyta</taxon>
        <taxon>Tracheophyta</taxon>
        <taxon>Spermatophyta</taxon>
        <taxon>Magnoliopsida</taxon>
        <taxon>Liliopsida</taxon>
        <taxon>Poales</taxon>
        <taxon>Poaceae</taxon>
        <taxon>PACMAD clade</taxon>
        <taxon>Panicoideae</taxon>
        <taxon>Panicodae</taxon>
        <taxon>Paniceae</taxon>
        <taxon>Panicinae</taxon>
        <taxon>Panicum</taxon>
        <taxon>Panicum sect. Panicum</taxon>
    </lineage>
</organism>
<keyword evidence="7 22" id="KW-0812">Transmembrane</keyword>
<comment type="catalytic activity">
    <reaction evidence="18 20">
        <text>L-threonyl-[protein] + ATP = O-phospho-L-threonyl-[protein] + ADP + H(+)</text>
        <dbReference type="Rhea" id="RHEA:46608"/>
        <dbReference type="Rhea" id="RHEA-COMP:11060"/>
        <dbReference type="Rhea" id="RHEA-COMP:11605"/>
        <dbReference type="ChEBI" id="CHEBI:15378"/>
        <dbReference type="ChEBI" id="CHEBI:30013"/>
        <dbReference type="ChEBI" id="CHEBI:30616"/>
        <dbReference type="ChEBI" id="CHEBI:61977"/>
        <dbReference type="ChEBI" id="CHEBI:456216"/>
        <dbReference type="EC" id="2.7.11.1"/>
    </reaction>
</comment>
<dbReference type="FunFam" id="1.10.510.10:FF:000227">
    <property type="entry name" value="Serine/threonine-protein kinase"/>
    <property type="match status" value="1"/>
</dbReference>
<dbReference type="InterPro" id="IPR003609">
    <property type="entry name" value="Pan_app"/>
</dbReference>
<keyword evidence="16" id="KW-0675">Receptor</keyword>
<dbReference type="PROSITE" id="PS00108">
    <property type="entry name" value="PROTEIN_KINASE_ST"/>
    <property type="match status" value="1"/>
</dbReference>
<dbReference type="InterPro" id="IPR024171">
    <property type="entry name" value="SRK-like_kinase"/>
</dbReference>
<dbReference type="GO" id="GO:0005886">
    <property type="term" value="C:plasma membrane"/>
    <property type="evidence" value="ECO:0007669"/>
    <property type="project" value="UniProtKB-SubCell"/>
</dbReference>
<comment type="similarity">
    <text evidence="20">Belongs to the protein kinase superfamily. Ser/Thr protein kinase family.</text>
</comment>
<gene>
    <name evidence="26" type="ORF">C2845_PM03G08170</name>
</gene>
<dbReference type="Pfam" id="PF00954">
    <property type="entry name" value="S_locus_glycop"/>
    <property type="match status" value="1"/>
</dbReference>
<evidence type="ECO:0000256" key="11">
    <source>
        <dbReference type="ARBA" id="ARBA00022777"/>
    </source>
</evidence>
<keyword evidence="6 20" id="KW-0808">Transferase</keyword>
<dbReference type="Gene3D" id="2.90.10.10">
    <property type="entry name" value="Bulb-type lectin domain"/>
    <property type="match status" value="1"/>
</dbReference>
<dbReference type="PROSITE" id="PS50011">
    <property type="entry name" value="PROTEIN_KINASE_DOM"/>
    <property type="match status" value="1"/>
</dbReference>
<evidence type="ECO:0000256" key="12">
    <source>
        <dbReference type="ARBA" id="ARBA00022840"/>
    </source>
</evidence>
<evidence type="ECO:0000259" key="23">
    <source>
        <dbReference type="PROSITE" id="PS50011"/>
    </source>
</evidence>
<feature type="domain" description="Bulb-type lectin" evidence="24">
    <location>
        <begin position="38"/>
        <end position="166"/>
    </location>
</feature>
<evidence type="ECO:0000256" key="22">
    <source>
        <dbReference type="SAM" id="Phobius"/>
    </source>
</evidence>
<dbReference type="EMBL" id="PQIB02000002">
    <property type="protein sequence ID" value="RLN33650.1"/>
    <property type="molecule type" value="Genomic_DNA"/>
</dbReference>
<dbReference type="InterPro" id="IPR036426">
    <property type="entry name" value="Bulb-type_lectin_dom_sf"/>
</dbReference>
<keyword evidence="27" id="KW-1185">Reference proteome</keyword>
<dbReference type="SUPFAM" id="SSF56112">
    <property type="entry name" value="Protein kinase-like (PK-like)"/>
    <property type="match status" value="1"/>
</dbReference>
<feature type="domain" description="Apple" evidence="25">
    <location>
        <begin position="334"/>
        <end position="416"/>
    </location>
</feature>